<dbReference type="OrthoDB" id="67499at2"/>
<dbReference type="SUPFAM" id="SSF56112">
    <property type="entry name" value="Protein kinase-like (PK-like)"/>
    <property type="match status" value="1"/>
</dbReference>
<dbReference type="Gene3D" id="3.30.200.20">
    <property type="entry name" value="Phosphorylase Kinase, domain 1"/>
    <property type="match status" value="1"/>
</dbReference>
<dbReference type="RefSeq" id="WP_012920839.1">
    <property type="nucleotide sequence ID" value="NC_013729.1"/>
</dbReference>
<dbReference type="eggNOG" id="COG3173">
    <property type="taxonomic scope" value="Bacteria"/>
</dbReference>
<reference evidence="3" key="1">
    <citation type="submission" date="2009-09" db="EMBL/GenBank/DDBJ databases">
        <title>The complete genome of Kribbella flavida DSM 17836.</title>
        <authorList>
            <consortium name="US DOE Joint Genome Institute (JGI-PGF)"/>
            <person name="Lucas S."/>
            <person name="Copeland A."/>
            <person name="Lapidus A."/>
            <person name="Glavina del Rio T."/>
            <person name="Dalin E."/>
            <person name="Tice H."/>
            <person name="Bruce D."/>
            <person name="Goodwin L."/>
            <person name="Pitluck S."/>
            <person name="Kyrpides N."/>
            <person name="Mavromatis K."/>
            <person name="Ivanova N."/>
            <person name="Saunders E."/>
            <person name="Brettin T."/>
            <person name="Detter J.C."/>
            <person name="Han C."/>
            <person name="Larimer F."/>
            <person name="Land M."/>
            <person name="Hauser L."/>
            <person name="Markowitz V."/>
            <person name="Cheng J.-F."/>
            <person name="Hugenholtz P."/>
            <person name="Woyke T."/>
            <person name="Wu D."/>
            <person name="Pukall R."/>
            <person name="Klenk H.-P."/>
            <person name="Eisen J.A."/>
        </authorList>
    </citation>
    <scope>NUCLEOTIDE SEQUENCE [LARGE SCALE GENOMIC DNA]</scope>
    <source>
        <strain evidence="3">DSM 17836 / JCM 10339 / NBRC 14399</strain>
    </source>
</reference>
<gene>
    <name evidence="2" type="ordered locus">Kfla_3221</name>
</gene>
<dbReference type="PANTHER" id="PTHR21310">
    <property type="entry name" value="AMINOGLYCOSIDE PHOSPHOTRANSFERASE-RELATED-RELATED"/>
    <property type="match status" value="1"/>
</dbReference>
<dbReference type="KEGG" id="kfl:Kfla_3221"/>
<dbReference type="Pfam" id="PF01636">
    <property type="entry name" value="APH"/>
    <property type="match status" value="1"/>
</dbReference>
<dbReference type="InterPro" id="IPR011009">
    <property type="entry name" value="Kinase-like_dom_sf"/>
</dbReference>
<dbReference type="InterPro" id="IPR051678">
    <property type="entry name" value="AGP_Transferase"/>
</dbReference>
<dbReference type="Gene3D" id="3.90.1200.10">
    <property type="match status" value="1"/>
</dbReference>
<evidence type="ECO:0000313" key="2">
    <source>
        <dbReference type="EMBL" id="ADB32283.1"/>
    </source>
</evidence>
<dbReference type="PANTHER" id="PTHR21310:SF15">
    <property type="entry name" value="AMINOGLYCOSIDE PHOSPHOTRANSFERASE DOMAIN-CONTAINING PROTEIN"/>
    <property type="match status" value="1"/>
</dbReference>
<keyword evidence="2" id="KW-0808">Transferase</keyword>
<evidence type="ECO:0000259" key="1">
    <source>
        <dbReference type="Pfam" id="PF01636"/>
    </source>
</evidence>
<dbReference type="EMBL" id="CP001736">
    <property type="protein sequence ID" value="ADB32283.1"/>
    <property type="molecule type" value="Genomic_DNA"/>
</dbReference>
<protein>
    <submittedName>
        <fullName evidence="2">Aminoglycoside phosphotransferase</fullName>
    </submittedName>
</protein>
<proteinExistence type="predicted"/>
<name>D2Q4G9_KRIFD</name>
<accession>D2Q4G9</accession>
<sequence length="247" mass="27253">MTITDNGWDSRAWLEGNWLHREPRRAEVHPRLLAETRLLPWLAPKLPLPVPIPEQTQYGVRHRLLVGEPLTEGSTALGRQLGEFLRALHGVDPAEAVQHGAGDAETAESAKRRFLAECRERVVPLLPVEARSAASELLDRVGGPRTALVHCDLGPEHLLVRDGRITGVIDWTDAEIGDPAVDLSWLLHDAPAGIAEGVAETYAVSTELRERARDWHKLGPWYEAHRGLLLDLPNDVASGRAGILSRL</sequence>
<dbReference type="HOGENOM" id="CLU_1224016_0_0_11"/>
<reference evidence="2 3" key="2">
    <citation type="journal article" date="2010" name="Stand. Genomic Sci.">
        <title>Complete genome sequence of Kribbella flavida type strain (IFO 14399).</title>
        <authorList>
            <person name="Pukall R."/>
            <person name="Lapidus A."/>
            <person name="Glavina Del Rio T."/>
            <person name="Copeland A."/>
            <person name="Tice H."/>
            <person name="Cheng J.-F."/>
            <person name="Lucas S."/>
            <person name="Chen F."/>
            <person name="Nolan M."/>
            <person name="LaButti K."/>
            <person name="Pati A."/>
            <person name="Ivanova N."/>
            <person name="Mavrommatis K."/>
            <person name="Mikhailova N."/>
            <person name="Pitluck S."/>
            <person name="Bruce D."/>
            <person name="Goodwin L."/>
            <person name="Land M."/>
            <person name="Hauser L."/>
            <person name="Chang Y.-J."/>
            <person name="Jeffries C.D."/>
            <person name="Chen A."/>
            <person name="Palaniappan K."/>
            <person name="Chain P."/>
            <person name="Rohde M."/>
            <person name="Goeker M."/>
            <person name="Bristow J."/>
            <person name="Eisen J.A."/>
            <person name="Markowitz V."/>
            <person name="Hugenholtz P."/>
            <person name="Kyrpides N.C."/>
            <person name="Klenk H.-P."/>
            <person name="Brettin T."/>
        </authorList>
    </citation>
    <scope>NUCLEOTIDE SEQUENCE [LARGE SCALE GENOMIC DNA]</scope>
    <source>
        <strain evidence="3">DSM 17836 / JCM 10339 / NBRC 14399</strain>
    </source>
</reference>
<keyword evidence="3" id="KW-1185">Reference proteome</keyword>
<dbReference type="InterPro" id="IPR002575">
    <property type="entry name" value="Aminoglycoside_PTrfase"/>
</dbReference>
<dbReference type="GO" id="GO:0016740">
    <property type="term" value="F:transferase activity"/>
    <property type="evidence" value="ECO:0007669"/>
    <property type="project" value="UniProtKB-KW"/>
</dbReference>
<dbReference type="AlphaFoldDB" id="D2Q4G9"/>
<evidence type="ECO:0000313" key="3">
    <source>
        <dbReference type="Proteomes" id="UP000007967"/>
    </source>
</evidence>
<organism evidence="2 3">
    <name type="scientific">Kribbella flavida (strain DSM 17836 / JCM 10339 / NBRC 14399)</name>
    <dbReference type="NCBI Taxonomy" id="479435"/>
    <lineage>
        <taxon>Bacteria</taxon>
        <taxon>Bacillati</taxon>
        <taxon>Actinomycetota</taxon>
        <taxon>Actinomycetes</taxon>
        <taxon>Propionibacteriales</taxon>
        <taxon>Kribbellaceae</taxon>
        <taxon>Kribbella</taxon>
    </lineage>
</organism>
<dbReference type="Proteomes" id="UP000007967">
    <property type="component" value="Chromosome"/>
</dbReference>
<feature type="domain" description="Aminoglycoside phosphotransferase" evidence="1">
    <location>
        <begin position="7"/>
        <end position="217"/>
    </location>
</feature>
<dbReference type="STRING" id="479435.Kfla_3221"/>